<proteinExistence type="predicted"/>
<dbReference type="PANTHER" id="PTHR33360:SF4">
    <property type="entry name" value="TRANSPOSASE IS200-LIKE PROTEIN"/>
    <property type="match status" value="1"/>
</dbReference>
<reference evidence="2" key="1">
    <citation type="submission" date="2021-11" db="EMBL/GenBank/DDBJ databases">
        <authorList>
            <person name="Qingchun L."/>
            <person name="Dong Z."/>
            <person name="Zongwei Q."/>
            <person name="Jia Z."/>
            <person name="Duotao L."/>
        </authorList>
    </citation>
    <scope>NUCLEOTIDE SEQUENCE</scope>
    <source>
        <strain evidence="2">WLY-B-L2</strain>
    </source>
</reference>
<evidence type="ECO:0000313" key="2">
    <source>
        <dbReference type="EMBL" id="MCC9295098.1"/>
    </source>
</evidence>
<evidence type="ECO:0000313" key="3">
    <source>
        <dbReference type="Proteomes" id="UP001165422"/>
    </source>
</evidence>
<accession>A0ABS8N8Q2</accession>
<sequence length="137" mass="16236">MNIEYKRNRHSCYSLKYHLVVVTKYRHKCINRDILNRLIEISNNTFNKWNCSILEINGEADHLHILFEAPPQVQLSKLINNFKTVTSRLIRRDYAGYLANFYWKPFFWSESYLVLSTGGATIDIIEQYIENQSTPSE</sequence>
<dbReference type="Pfam" id="PF01797">
    <property type="entry name" value="Y1_Tnp"/>
    <property type="match status" value="1"/>
</dbReference>
<dbReference type="PANTHER" id="PTHR33360">
    <property type="entry name" value="TRANSPOSASE FOR INSERTION SEQUENCE ELEMENT IS200"/>
    <property type="match status" value="1"/>
</dbReference>
<dbReference type="SMART" id="SM01321">
    <property type="entry name" value="Y1_Tnp"/>
    <property type="match status" value="1"/>
</dbReference>
<feature type="domain" description="Transposase IS200-like" evidence="1">
    <location>
        <begin position="12"/>
        <end position="132"/>
    </location>
</feature>
<keyword evidence="3" id="KW-1185">Reference proteome</keyword>
<gene>
    <name evidence="2" type="primary">tnpA</name>
    <name evidence="2" type="ORF">LN736_09545</name>
</gene>
<dbReference type="SUPFAM" id="SSF143422">
    <property type="entry name" value="Transposase IS200-like"/>
    <property type="match status" value="1"/>
</dbReference>
<comment type="caution">
    <text evidence="2">The sequence shown here is derived from an EMBL/GenBank/DDBJ whole genome shotgun (WGS) entry which is preliminary data.</text>
</comment>
<organism evidence="2 3">
    <name type="scientific">Clostridium aromativorans</name>
    <dbReference type="NCBI Taxonomy" id="2836848"/>
    <lineage>
        <taxon>Bacteria</taxon>
        <taxon>Bacillati</taxon>
        <taxon>Bacillota</taxon>
        <taxon>Clostridia</taxon>
        <taxon>Eubacteriales</taxon>
        <taxon>Clostridiaceae</taxon>
        <taxon>Clostridium</taxon>
    </lineage>
</organism>
<dbReference type="NCBIfam" id="NF033573">
    <property type="entry name" value="transpos_IS200"/>
    <property type="match status" value="1"/>
</dbReference>
<dbReference type="Gene3D" id="3.30.70.1290">
    <property type="entry name" value="Transposase IS200-like"/>
    <property type="match status" value="1"/>
</dbReference>
<evidence type="ECO:0000259" key="1">
    <source>
        <dbReference type="SMART" id="SM01321"/>
    </source>
</evidence>
<protein>
    <submittedName>
        <fullName evidence="2">IS200/IS605 family transposase</fullName>
    </submittedName>
</protein>
<dbReference type="InterPro" id="IPR036515">
    <property type="entry name" value="Transposase_17_sf"/>
</dbReference>
<dbReference type="RefSeq" id="WP_179977709.1">
    <property type="nucleotide sequence ID" value="NZ_JAJJPB010000010.1"/>
</dbReference>
<dbReference type="EMBL" id="JAJJPB010000010">
    <property type="protein sequence ID" value="MCC9295098.1"/>
    <property type="molecule type" value="Genomic_DNA"/>
</dbReference>
<name>A0ABS8N8Q2_9CLOT</name>
<dbReference type="InterPro" id="IPR002686">
    <property type="entry name" value="Transposase_17"/>
</dbReference>
<dbReference type="Proteomes" id="UP001165422">
    <property type="component" value="Unassembled WGS sequence"/>
</dbReference>